<evidence type="ECO:0000256" key="5">
    <source>
        <dbReference type="ARBA" id="ARBA00023136"/>
    </source>
</evidence>
<reference evidence="9" key="1">
    <citation type="submission" date="2018-03" db="EMBL/GenBank/DDBJ databases">
        <authorList>
            <person name="Zecchin S."/>
        </authorList>
    </citation>
    <scope>NUCLEOTIDE SEQUENCE [LARGE SCALE GENOMIC DNA]</scope>
</reference>
<dbReference type="GO" id="GO:0016020">
    <property type="term" value="C:membrane"/>
    <property type="evidence" value="ECO:0007669"/>
    <property type="project" value="UniProtKB-SubCell"/>
</dbReference>
<dbReference type="GO" id="GO:0017004">
    <property type="term" value="P:cytochrome complex assembly"/>
    <property type="evidence" value="ECO:0007669"/>
    <property type="project" value="UniProtKB-KW"/>
</dbReference>
<dbReference type="PANTHER" id="PTHR31566:SF0">
    <property type="entry name" value="CYTOCHROME C BIOGENESIS PROTEIN CCS1, CHLOROPLASTIC"/>
    <property type="match status" value="1"/>
</dbReference>
<dbReference type="OrthoDB" id="9770923at2"/>
<dbReference type="EMBL" id="OUUY01000081">
    <property type="protein sequence ID" value="SPQ00849.1"/>
    <property type="molecule type" value="Genomic_DNA"/>
</dbReference>
<keyword evidence="5 6" id="KW-0472">Membrane</keyword>
<dbReference type="Pfam" id="PF05140">
    <property type="entry name" value="ResB"/>
    <property type="match status" value="1"/>
</dbReference>
<name>A0A2U3QHM1_9BACT</name>
<dbReference type="PANTHER" id="PTHR31566">
    <property type="entry name" value="CYTOCHROME C BIOGENESIS PROTEIN CCS1, CHLOROPLASTIC"/>
    <property type="match status" value="1"/>
</dbReference>
<dbReference type="Proteomes" id="UP000245125">
    <property type="component" value="Unassembled WGS sequence"/>
</dbReference>
<accession>A0A2U3QHM1</accession>
<evidence type="ECO:0000313" key="9">
    <source>
        <dbReference type="Proteomes" id="UP000245125"/>
    </source>
</evidence>
<evidence type="ECO:0000256" key="1">
    <source>
        <dbReference type="ARBA" id="ARBA00004141"/>
    </source>
</evidence>
<feature type="transmembrane region" description="Helical" evidence="6">
    <location>
        <begin position="83"/>
        <end position="101"/>
    </location>
</feature>
<feature type="transmembrane region" description="Helical" evidence="6">
    <location>
        <begin position="411"/>
        <end position="430"/>
    </location>
</feature>
<evidence type="ECO:0000256" key="2">
    <source>
        <dbReference type="ARBA" id="ARBA00022692"/>
    </source>
</evidence>
<evidence type="ECO:0000256" key="3">
    <source>
        <dbReference type="ARBA" id="ARBA00022748"/>
    </source>
</evidence>
<gene>
    <name evidence="8" type="ORF">NBG4_350014</name>
</gene>
<keyword evidence="3" id="KW-0201">Cytochrome c-type biogenesis</keyword>
<evidence type="ECO:0000259" key="7">
    <source>
        <dbReference type="Pfam" id="PF05140"/>
    </source>
</evidence>
<organism evidence="8 9">
    <name type="scientific">Candidatus Sulfobium mesophilum</name>
    <dbReference type="NCBI Taxonomy" id="2016548"/>
    <lineage>
        <taxon>Bacteria</taxon>
        <taxon>Pseudomonadati</taxon>
        <taxon>Nitrospirota</taxon>
        <taxon>Nitrospiria</taxon>
        <taxon>Nitrospirales</taxon>
        <taxon>Nitrospiraceae</taxon>
        <taxon>Candidatus Sulfobium</taxon>
    </lineage>
</organism>
<protein>
    <submittedName>
        <fullName evidence="8">ResB family protein</fullName>
    </submittedName>
</protein>
<evidence type="ECO:0000256" key="4">
    <source>
        <dbReference type="ARBA" id="ARBA00022989"/>
    </source>
</evidence>
<keyword evidence="4 6" id="KW-1133">Transmembrane helix</keyword>
<dbReference type="InterPro" id="IPR023494">
    <property type="entry name" value="Cyt_c_bgen_Ccs1/CcsB/ResB"/>
</dbReference>
<keyword evidence="9" id="KW-1185">Reference proteome</keyword>
<dbReference type="AlphaFoldDB" id="A0A2U3QHM1"/>
<evidence type="ECO:0000313" key="8">
    <source>
        <dbReference type="EMBL" id="SPQ00849.1"/>
    </source>
</evidence>
<keyword evidence="2 6" id="KW-0812">Transmembrane</keyword>
<proteinExistence type="predicted"/>
<evidence type="ECO:0000256" key="6">
    <source>
        <dbReference type="SAM" id="Phobius"/>
    </source>
</evidence>
<comment type="subcellular location">
    <subcellularLocation>
        <location evidence="1">Membrane</location>
        <topology evidence="1">Multi-pass membrane protein</topology>
    </subcellularLocation>
</comment>
<feature type="domain" description="ResB-like" evidence="7">
    <location>
        <begin position="20"/>
        <end position="466"/>
    </location>
</feature>
<dbReference type="InterPro" id="IPR007816">
    <property type="entry name" value="ResB-like_domain"/>
</dbReference>
<sequence>MEKGKNKSVIDLLWDLFASVKLAVVIFSLISVTSMVGTVLEQNAEPEKNIRVLIKMFGVGHETAHSIYGILDSLGFMNMYHSWWFITFLLLFAANLIICSLDRLPRIWKLVREHIRPLSQEHIEKMSIRRSVSVKNKPSGIKEDVSSSISKIGFKPAESSSGNSFQFYAEKGNFTRLGVYITHLSILVILAGAIIGLKFGFNGFLNLPEGQISPVAYKDRGSEVPLGFEVRCDNFDVEYYGESDMPKAYRSWLTVLDGGKEVLKKVISVNNPLTYKGITFYQASFGPVRENMKGGILVLRLVSSDGKSTQINTNIGGNFSMPGSSAEARVTNFSPALSFDQSGRPFTYDANLVNPAAYIEFSNLGGKPYSGWILKRYPQTWRLPDGSSVEFLDYWGVEYTGLQVRKDPGVLIVYLGCILMATGLYITFFMSHKRLWVNVTEEKGAAKILIGASANRNRAAFERDIEKLAGLLGEGHKGGK</sequence>
<feature type="transmembrane region" description="Helical" evidence="6">
    <location>
        <begin position="20"/>
        <end position="40"/>
    </location>
</feature>
<feature type="transmembrane region" description="Helical" evidence="6">
    <location>
        <begin position="177"/>
        <end position="201"/>
    </location>
</feature>